<name>A0A0B6Z3L9_9EUPU</name>
<reference evidence="2" key="1">
    <citation type="submission" date="2014-12" db="EMBL/GenBank/DDBJ databases">
        <title>Insight into the proteome of Arion vulgaris.</title>
        <authorList>
            <person name="Aradska J."/>
            <person name="Bulat T."/>
            <person name="Smidak R."/>
            <person name="Sarate P."/>
            <person name="Gangsoo J."/>
            <person name="Sialana F."/>
            <person name="Bilban M."/>
            <person name="Lubec G."/>
        </authorList>
    </citation>
    <scope>NUCLEOTIDE SEQUENCE</scope>
    <source>
        <tissue evidence="2">Skin</tissue>
    </source>
</reference>
<organism evidence="2">
    <name type="scientific">Arion vulgaris</name>
    <dbReference type="NCBI Taxonomy" id="1028688"/>
    <lineage>
        <taxon>Eukaryota</taxon>
        <taxon>Metazoa</taxon>
        <taxon>Spiralia</taxon>
        <taxon>Lophotrochozoa</taxon>
        <taxon>Mollusca</taxon>
        <taxon>Gastropoda</taxon>
        <taxon>Heterobranchia</taxon>
        <taxon>Euthyneura</taxon>
        <taxon>Panpulmonata</taxon>
        <taxon>Eupulmonata</taxon>
        <taxon>Stylommatophora</taxon>
        <taxon>Helicina</taxon>
        <taxon>Arionoidea</taxon>
        <taxon>Arionidae</taxon>
        <taxon>Arion</taxon>
    </lineage>
</organism>
<feature type="region of interest" description="Disordered" evidence="1">
    <location>
        <begin position="1"/>
        <end position="21"/>
    </location>
</feature>
<gene>
    <name evidence="2" type="primary">ORF44834</name>
</gene>
<dbReference type="AlphaFoldDB" id="A0A0B6Z3L9"/>
<sequence>DLNNSQVDTASSVSSRTNYGDNFKSLYSSLLTKDTRDILNDTKVSQIYWKDLKLPYARLSLIGGANKFIS</sequence>
<protein>
    <submittedName>
        <fullName evidence="2">Uncharacterized protein</fullName>
    </submittedName>
</protein>
<feature type="non-terminal residue" evidence="2">
    <location>
        <position position="1"/>
    </location>
</feature>
<dbReference type="EMBL" id="HACG01015450">
    <property type="protein sequence ID" value="CEK62315.1"/>
    <property type="molecule type" value="Transcribed_RNA"/>
</dbReference>
<evidence type="ECO:0000256" key="1">
    <source>
        <dbReference type="SAM" id="MobiDB-lite"/>
    </source>
</evidence>
<proteinExistence type="predicted"/>
<feature type="non-terminal residue" evidence="2">
    <location>
        <position position="70"/>
    </location>
</feature>
<evidence type="ECO:0000313" key="2">
    <source>
        <dbReference type="EMBL" id="CEK62315.1"/>
    </source>
</evidence>
<accession>A0A0B6Z3L9</accession>